<evidence type="ECO:0000256" key="1">
    <source>
        <dbReference type="SAM" id="MobiDB-lite"/>
    </source>
</evidence>
<gene>
    <name evidence="3" type="ORF">NCGR_LOCUS40019</name>
</gene>
<evidence type="ECO:0000256" key="2">
    <source>
        <dbReference type="SAM" id="SignalP"/>
    </source>
</evidence>
<reference evidence="3" key="1">
    <citation type="submission" date="2020-10" db="EMBL/GenBank/DDBJ databases">
        <authorList>
            <person name="Han B."/>
            <person name="Lu T."/>
            <person name="Zhao Q."/>
            <person name="Huang X."/>
            <person name="Zhao Y."/>
        </authorList>
    </citation>
    <scope>NUCLEOTIDE SEQUENCE</scope>
</reference>
<evidence type="ECO:0000313" key="4">
    <source>
        <dbReference type="Proteomes" id="UP000604825"/>
    </source>
</evidence>
<feature type="chain" id="PRO_5032406477" evidence="2">
    <location>
        <begin position="25"/>
        <end position="128"/>
    </location>
</feature>
<comment type="caution">
    <text evidence="3">The sequence shown here is derived from an EMBL/GenBank/DDBJ whole genome shotgun (WGS) entry which is preliminary data.</text>
</comment>
<feature type="signal peptide" evidence="2">
    <location>
        <begin position="1"/>
        <end position="24"/>
    </location>
</feature>
<accession>A0A811QJZ9</accession>
<keyword evidence="4" id="KW-1185">Reference proteome</keyword>
<dbReference type="AlphaFoldDB" id="A0A811QJZ9"/>
<name>A0A811QJZ9_9POAL</name>
<feature type="region of interest" description="Disordered" evidence="1">
    <location>
        <begin position="70"/>
        <end position="128"/>
    </location>
</feature>
<proteinExistence type="predicted"/>
<dbReference type="Proteomes" id="UP000604825">
    <property type="component" value="Unassembled WGS sequence"/>
</dbReference>
<protein>
    <submittedName>
        <fullName evidence="3">Uncharacterized protein</fullName>
    </submittedName>
</protein>
<sequence>MARIFLCLAAACCCLALLPPPAQGRRPGHLAAPAGGGLGGRSRLHLLRVSEPHFDATESFADLCGGGTNDRACQAAEEEPQQRGVPGKARSAWSPAAGSVRPELRAVPGGPDPLHHHGGSPSRRPETP</sequence>
<organism evidence="3 4">
    <name type="scientific">Miscanthus lutarioriparius</name>
    <dbReference type="NCBI Taxonomy" id="422564"/>
    <lineage>
        <taxon>Eukaryota</taxon>
        <taxon>Viridiplantae</taxon>
        <taxon>Streptophyta</taxon>
        <taxon>Embryophyta</taxon>
        <taxon>Tracheophyta</taxon>
        <taxon>Spermatophyta</taxon>
        <taxon>Magnoliopsida</taxon>
        <taxon>Liliopsida</taxon>
        <taxon>Poales</taxon>
        <taxon>Poaceae</taxon>
        <taxon>PACMAD clade</taxon>
        <taxon>Panicoideae</taxon>
        <taxon>Andropogonodae</taxon>
        <taxon>Andropogoneae</taxon>
        <taxon>Saccharinae</taxon>
        <taxon>Miscanthus</taxon>
    </lineage>
</organism>
<dbReference type="EMBL" id="CAJGYO010000010">
    <property type="protein sequence ID" value="CAD6256513.1"/>
    <property type="molecule type" value="Genomic_DNA"/>
</dbReference>
<keyword evidence="2" id="KW-0732">Signal</keyword>
<evidence type="ECO:0000313" key="3">
    <source>
        <dbReference type="EMBL" id="CAD6256513.1"/>
    </source>
</evidence>